<reference evidence="2" key="2">
    <citation type="submission" date="2016-05" db="EMBL/GenBank/DDBJ databases">
        <authorList>
            <person name="Lavstsen T."/>
            <person name="Jespersen J.S."/>
        </authorList>
    </citation>
    <scope>NUCLEOTIDE SEQUENCE [LARGE SCALE GENOMIC DNA]</scope>
</reference>
<name>A0A1A8ZIE9_PLAOA</name>
<dbReference type="Proteomes" id="UP000078555">
    <property type="component" value="Unassembled WGS sequence"/>
</dbReference>
<gene>
    <name evidence="1" type="ORF">POVWA1_047310</name>
    <name evidence="2" type="ORF">POVWA2_046240</name>
</gene>
<evidence type="ECO:0000313" key="4">
    <source>
        <dbReference type="Proteomes" id="UP000078555"/>
    </source>
</evidence>
<dbReference type="EMBL" id="FLRD01000127">
    <property type="protein sequence ID" value="SBT43132.1"/>
    <property type="molecule type" value="Genomic_DNA"/>
</dbReference>
<sequence length="163" mass="18853">MEHSCEEETKWAVQHRTRHEKRRNVNENYSRMFSTYQQLNLSPFSPSLPPNISKQLLIFSHYKYISSAAYTTFFLNVVNSSICYVGALCKDGCNPPQRTLHTLQFFFFLICKKLVHHLLHAHSHKLACMYLCINADHLLNFFNLASCANPQRAVCICSSIPPK</sequence>
<evidence type="ECO:0000313" key="2">
    <source>
        <dbReference type="EMBL" id="SBT43620.1"/>
    </source>
</evidence>
<organism evidence="2 3">
    <name type="scientific">Plasmodium ovale wallikeri</name>
    <dbReference type="NCBI Taxonomy" id="864142"/>
    <lineage>
        <taxon>Eukaryota</taxon>
        <taxon>Sar</taxon>
        <taxon>Alveolata</taxon>
        <taxon>Apicomplexa</taxon>
        <taxon>Aconoidasida</taxon>
        <taxon>Haemosporida</taxon>
        <taxon>Plasmodiidae</taxon>
        <taxon>Plasmodium</taxon>
        <taxon>Plasmodium (Plasmodium)</taxon>
    </lineage>
</organism>
<reference evidence="3 4" key="1">
    <citation type="submission" date="2016-05" db="EMBL/GenBank/DDBJ databases">
        <authorList>
            <person name="Naeem Raeece"/>
        </authorList>
    </citation>
    <scope>NUCLEOTIDE SEQUENCE [LARGE SCALE GENOMIC DNA]</scope>
</reference>
<dbReference type="Proteomes" id="UP000078550">
    <property type="component" value="Unassembled WGS sequence"/>
</dbReference>
<evidence type="ECO:0000313" key="1">
    <source>
        <dbReference type="EMBL" id="SBT43132.1"/>
    </source>
</evidence>
<keyword evidence="4" id="KW-1185">Reference proteome</keyword>
<dbReference type="EMBL" id="FLRE01000168">
    <property type="protein sequence ID" value="SBT43620.1"/>
    <property type="molecule type" value="Genomic_DNA"/>
</dbReference>
<proteinExistence type="predicted"/>
<evidence type="ECO:0000313" key="3">
    <source>
        <dbReference type="Proteomes" id="UP000078550"/>
    </source>
</evidence>
<accession>A0A1A8ZIE9</accession>
<dbReference type="AlphaFoldDB" id="A0A1A8ZIE9"/>
<protein>
    <submittedName>
        <fullName evidence="2">Uncharacterized protein</fullName>
    </submittedName>
</protein>